<dbReference type="EMBL" id="CP109134">
    <property type="protein sequence ID" value="WSD10994.1"/>
    <property type="molecule type" value="Genomic_DNA"/>
</dbReference>
<evidence type="ECO:0000313" key="1">
    <source>
        <dbReference type="EMBL" id="WSD10994.1"/>
    </source>
</evidence>
<reference evidence="1 2" key="1">
    <citation type="submission" date="2022-10" db="EMBL/GenBank/DDBJ databases">
        <title>The complete genomes of actinobacterial strains from the NBC collection.</title>
        <authorList>
            <person name="Joergensen T.S."/>
            <person name="Alvarez Arevalo M."/>
            <person name="Sterndorff E.B."/>
            <person name="Faurdal D."/>
            <person name="Vuksanovic O."/>
            <person name="Mourched A.-S."/>
            <person name="Charusanti P."/>
            <person name="Shaw S."/>
            <person name="Blin K."/>
            <person name="Weber T."/>
        </authorList>
    </citation>
    <scope>NUCLEOTIDE SEQUENCE [LARGE SCALE GENOMIC DNA]</scope>
    <source>
        <strain evidence="1 2">NBC 01753</strain>
    </source>
</reference>
<keyword evidence="2" id="KW-1185">Reference proteome</keyword>
<name>A0ABZ1GXM4_9ACTN</name>
<evidence type="ECO:0000313" key="2">
    <source>
        <dbReference type="Proteomes" id="UP001335325"/>
    </source>
</evidence>
<gene>
    <name evidence="1" type="ORF">OIE73_38410</name>
</gene>
<sequence>MVLPSAQGMPGAKRAEVTFISSDRVRDVIHNFNADGFDRINVA</sequence>
<protein>
    <submittedName>
        <fullName evidence="1">Uncharacterized protein</fullName>
    </submittedName>
</protein>
<accession>A0ABZ1GXM4</accession>
<dbReference type="Proteomes" id="UP001335325">
    <property type="component" value="Chromosome"/>
</dbReference>
<proteinExistence type="predicted"/>
<organism evidence="1 2">
    <name type="scientific">Streptomyces hirsutus</name>
    <dbReference type="NCBI Taxonomy" id="35620"/>
    <lineage>
        <taxon>Bacteria</taxon>
        <taxon>Bacillati</taxon>
        <taxon>Actinomycetota</taxon>
        <taxon>Actinomycetes</taxon>
        <taxon>Kitasatosporales</taxon>
        <taxon>Streptomycetaceae</taxon>
        <taxon>Streptomyces</taxon>
    </lineage>
</organism>